<keyword evidence="5" id="KW-0472">Membrane</keyword>
<dbReference type="AlphaFoldDB" id="A0A9W8EDR3"/>
<dbReference type="SUPFAM" id="SSF53474">
    <property type="entry name" value="alpha/beta-Hydrolases"/>
    <property type="match status" value="1"/>
</dbReference>
<dbReference type="GO" id="GO:0051792">
    <property type="term" value="P:medium-chain fatty acid biosynthetic process"/>
    <property type="evidence" value="ECO:0007669"/>
    <property type="project" value="TreeGrafter"/>
</dbReference>
<organism evidence="7 8">
    <name type="scientific">Dimargaris verticillata</name>
    <dbReference type="NCBI Taxonomy" id="2761393"/>
    <lineage>
        <taxon>Eukaryota</taxon>
        <taxon>Fungi</taxon>
        <taxon>Fungi incertae sedis</taxon>
        <taxon>Zoopagomycota</taxon>
        <taxon>Kickxellomycotina</taxon>
        <taxon>Dimargaritomycetes</taxon>
        <taxon>Dimargaritales</taxon>
        <taxon>Dimargaritaceae</taxon>
        <taxon>Dimargaris</taxon>
    </lineage>
</organism>
<dbReference type="PIRSF" id="PIRSF005211">
    <property type="entry name" value="Ab_hydro_YheT"/>
    <property type="match status" value="1"/>
</dbReference>
<accession>A0A9W8EDR3</accession>
<evidence type="ECO:0000313" key="8">
    <source>
        <dbReference type="Proteomes" id="UP001151582"/>
    </source>
</evidence>
<dbReference type="PROSITE" id="PS01133">
    <property type="entry name" value="UPF0017"/>
    <property type="match status" value="1"/>
</dbReference>
<keyword evidence="2" id="KW-0719">Serine esterase</keyword>
<sequence length="467" mass="51839">MWAVISQIPVPDVVARAGGMLSYLPVPSPLVAALALTVLFGLVWLLHWSITPSSNQLNLYYNQSNPLTLCIPKRPPRRVETTSSIEHAATTRHAPLPNVAKPPSTTQTLPKRLAARCPSLTDKAKAIFTPSRWLFNGHLQTAAVTKLAFFKGYDVDYHRELVSLPDGGAVALDWYPSFEEQPDSSIPIVLILHGLTGGSHEFYVRALVQWMTAAPYHYRAVVMNNRGCGFSELLTPQMYSAGYTDDLRFVLNRLHRQFPDTSMLAAGFSLGANILVKYLGEEEGRCFLQGAVAVGNPFNMLKASEILSEGLLGSLIYTKVMRNNLVRAFLRHKQVFNGSGLDVDLVAKSRTLYEFDDLMTRRMFGFETVRDYYISASSSPWVRRVRVPLLCLNSLDDPICSFQSIPFQDCINNPYVVLATTAHGGHLGWFETGADDNQIKPWWTKPVGEFIAALEGTQVVTSGAQAR</sequence>
<feature type="active site" description="Charge relay system" evidence="4">
    <location>
        <position position="397"/>
    </location>
</feature>
<dbReference type="Proteomes" id="UP001151582">
    <property type="component" value="Unassembled WGS sequence"/>
</dbReference>
<reference evidence="7" key="1">
    <citation type="submission" date="2022-07" db="EMBL/GenBank/DDBJ databases">
        <title>Phylogenomic reconstructions and comparative analyses of Kickxellomycotina fungi.</title>
        <authorList>
            <person name="Reynolds N.K."/>
            <person name="Stajich J.E."/>
            <person name="Barry K."/>
            <person name="Grigoriev I.V."/>
            <person name="Crous P."/>
            <person name="Smith M.E."/>
        </authorList>
    </citation>
    <scope>NUCLEOTIDE SEQUENCE</scope>
    <source>
        <strain evidence="7">RSA 567</strain>
    </source>
</reference>
<keyword evidence="5" id="KW-0812">Transmembrane</keyword>
<dbReference type="InterPro" id="IPR000073">
    <property type="entry name" value="AB_hydrolase_1"/>
</dbReference>
<dbReference type="GO" id="GO:0051793">
    <property type="term" value="P:medium-chain fatty acid catabolic process"/>
    <property type="evidence" value="ECO:0007669"/>
    <property type="project" value="TreeGrafter"/>
</dbReference>
<dbReference type="PANTHER" id="PTHR10794">
    <property type="entry name" value="ABHYDROLASE DOMAIN-CONTAINING PROTEIN"/>
    <property type="match status" value="1"/>
</dbReference>
<comment type="caution">
    <text evidence="7">The sequence shown here is derived from an EMBL/GenBank/DDBJ whole genome shotgun (WGS) entry which is preliminary data.</text>
</comment>
<dbReference type="InterPro" id="IPR050960">
    <property type="entry name" value="AB_hydrolase_4_sf"/>
</dbReference>
<dbReference type="OrthoDB" id="5954035at2759"/>
<protein>
    <recommendedName>
        <fullName evidence="6">AB hydrolase-1 domain-containing protein</fullName>
    </recommendedName>
</protein>
<dbReference type="Gene3D" id="3.40.50.1820">
    <property type="entry name" value="alpha/beta hydrolase"/>
    <property type="match status" value="1"/>
</dbReference>
<dbReference type="InterPro" id="IPR029058">
    <property type="entry name" value="AB_hydrolase_fold"/>
</dbReference>
<dbReference type="InterPro" id="IPR000952">
    <property type="entry name" value="AB_hydrolase_4_CS"/>
</dbReference>
<dbReference type="EMBL" id="JANBQB010000217">
    <property type="protein sequence ID" value="KAJ1979471.1"/>
    <property type="molecule type" value="Genomic_DNA"/>
</dbReference>
<evidence type="ECO:0000256" key="4">
    <source>
        <dbReference type="PIRSR" id="PIRSR005211-1"/>
    </source>
</evidence>
<keyword evidence="8" id="KW-1185">Reference proteome</keyword>
<evidence type="ECO:0000256" key="3">
    <source>
        <dbReference type="ARBA" id="ARBA00022801"/>
    </source>
</evidence>
<dbReference type="PANTHER" id="PTHR10794:SF63">
    <property type="entry name" value="ALPHA_BETA HYDROLASE 1, ISOFORM A"/>
    <property type="match status" value="1"/>
</dbReference>
<keyword evidence="5" id="KW-1133">Transmembrane helix</keyword>
<feature type="domain" description="AB hydrolase-1" evidence="6">
    <location>
        <begin position="187"/>
        <end position="286"/>
    </location>
</feature>
<evidence type="ECO:0000256" key="2">
    <source>
        <dbReference type="ARBA" id="ARBA00022487"/>
    </source>
</evidence>
<comment type="similarity">
    <text evidence="1">Belongs to the AB hydrolase superfamily. AB hydrolase 4 family.</text>
</comment>
<dbReference type="Pfam" id="PF00561">
    <property type="entry name" value="Abhydrolase_1"/>
    <property type="match status" value="1"/>
</dbReference>
<name>A0A9W8EDR3_9FUNG</name>
<evidence type="ECO:0000259" key="6">
    <source>
        <dbReference type="Pfam" id="PF00561"/>
    </source>
</evidence>
<feature type="active site" description="Charge relay system" evidence="4">
    <location>
        <position position="426"/>
    </location>
</feature>
<keyword evidence="3" id="KW-0378">Hydrolase</keyword>
<dbReference type="InterPro" id="IPR012020">
    <property type="entry name" value="ABHD4"/>
</dbReference>
<dbReference type="GO" id="GO:0008126">
    <property type="term" value="F:acetylesterase activity"/>
    <property type="evidence" value="ECO:0007669"/>
    <property type="project" value="TreeGrafter"/>
</dbReference>
<dbReference type="GO" id="GO:0047372">
    <property type="term" value="F:monoacylglycerol lipase activity"/>
    <property type="evidence" value="ECO:0007669"/>
    <property type="project" value="TreeGrafter"/>
</dbReference>
<gene>
    <name evidence="7" type="ORF">H4R34_002815</name>
</gene>
<evidence type="ECO:0000256" key="1">
    <source>
        <dbReference type="ARBA" id="ARBA00010884"/>
    </source>
</evidence>
<feature type="transmembrane region" description="Helical" evidence="5">
    <location>
        <begin position="30"/>
        <end position="50"/>
    </location>
</feature>
<proteinExistence type="inferred from homology"/>
<feature type="active site" description="Charge relay system" evidence="4">
    <location>
        <position position="269"/>
    </location>
</feature>
<evidence type="ECO:0000313" key="7">
    <source>
        <dbReference type="EMBL" id="KAJ1979471.1"/>
    </source>
</evidence>
<evidence type="ECO:0000256" key="5">
    <source>
        <dbReference type="SAM" id="Phobius"/>
    </source>
</evidence>